<keyword evidence="4 5" id="KW-0833">Ubl conjugation pathway</keyword>
<feature type="region of interest" description="Disordered" evidence="7">
    <location>
        <begin position="62"/>
        <end position="95"/>
    </location>
</feature>
<dbReference type="InterPro" id="IPR045322">
    <property type="entry name" value="HECTD1/TRIP12-like"/>
</dbReference>
<organism evidence="9 10">
    <name type="scientific">Paragonimus skrjabini miyazakii</name>
    <dbReference type="NCBI Taxonomy" id="59628"/>
    <lineage>
        <taxon>Eukaryota</taxon>
        <taxon>Metazoa</taxon>
        <taxon>Spiralia</taxon>
        <taxon>Lophotrochozoa</taxon>
        <taxon>Platyhelminthes</taxon>
        <taxon>Trematoda</taxon>
        <taxon>Digenea</taxon>
        <taxon>Plagiorchiida</taxon>
        <taxon>Troglotremata</taxon>
        <taxon>Troglotrematidae</taxon>
        <taxon>Paragonimus</taxon>
    </lineage>
</organism>
<dbReference type="InterPro" id="IPR016024">
    <property type="entry name" value="ARM-type_fold"/>
</dbReference>
<dbReference type="PROSITE" id="PS50237">
    <property type="entry name" value="HECT"/>
    <property type="match status" value="1"/>
</dbReference>
<dbReference type="InterPro" id="IPR011989">
    <property type="entry name" value="ARM-like"/>
</dbReference>
<dbReference type="Gene3D" id="3.30.2160.10">
    <property type="entry name" value="Hect, E3 ligase catalytic domain"/>
    <property type="match status" value="1"/>
</dbReference>
<feature type="compositionally biased region" description="Polar residues" evidence="7">
    <location>
        <begin position="2416"/>
        <end position="2426"/>
    </location>
</feature>
<dbReference type="Gene3D" id="3.30.2410.10">
    <property type="entry name" value="Hect, E3 ligase catalytic domain"/>
    <property type="match status" value="1"/>
</dbReference>
<feature type="region of interest" description="Disordered" evidence="7">
    <location>
        <begin position="2416"/>
        <end position="2435"/>
    </location>
</feature>
<feature type="region of interest" description="Disordered" evidence="7">
    <location>
        <begin position="1173"/>
        <end position="1212"/>
    </location>
</feature>
<dbReference type="GO" id="GO:0043161">
    <property type="term" value="P:proteasome-mediated ubiquitin-dependent protein catabolic process"/>
    <property type="evidence" value="ECO:0007669"/>
    <property type="project" value="TreeGrafter"/>
</dbReference>
<feature type="compositionally biased region" description="Polar residues" evidence="7">
    <location>
        <begin position="605"/>
        <end position="617"/>
    </location>
</feature>
<comment type="similarity">
    <text evidence="2 6">Belongs to the UPL family. K-HECT subfamily.</text>
</comment>
<protein>
    <recommendedName>
        <fullName evidence="6">E3 ubiquitin-protein ligase</fullName>
        <ecNumber evidence="6">2.3.2.26</ecNumber>
    </recommendedName>
</protein>
<feature type="compositionally biased region" description="Polar residues" evidence="7">
    <location>
        <begin position="26"/>
        <end position="35"/>
    </location>
</feature>
<dbReference type="EC" id="2.3.2.26" evidence="6"/>
<evidence type="ECO:0000256" key="7">
    <source>
        <dbReference type="SAM" id="MobiDB-lite"/>
    </source>
</evidence>
<feature type="region of interest" description="Disordered" evidence="7">
    <location>
        <begin position="107"/>
        <end position="160"/>
    </location>
</feature>
<feature type="region of interest" description="Disordered" evidence="7">
    <location>
        <begin position="1855"/>
        <end position="1883"/>
    </location>
</feature>
<feature type="compositionally biased region" description="Basic and acidic residues" evidence="7">
    <location>
        <begin position="117"/>
        <end position="130"/>
    </location>
</feature>
<dbReference type="SUPFAM" id="SSF48371">
    <property type="entry name" value="ARM repeat"/>
    <property type="match status" value="1"/>
</dbReference>
<dbReference type="SMART" id="SM00119">
    <property type="entry name" value="HECTc"/>
    <property type="match status" value="1"/>
</dbReference>
<feature type="compositionally biased region" description="Basic residues" evidence="7">
    <location>
        <begin position="936"/>
        <end position="950"/>
    </location>
</feature>
<keyword evidence="3 6" id="KW-0808">Transferase</keyword>
<evidence type="ECO:0000256" key="5">
    <source>
        <dbReference type="PROSITE-ProRule" id="PRU00104"/>
    </source>
</evidence>
<feature type="region of interest" description="Disordered" evidence="7">
    <location>
        <begin position="1758"/>
        <end position="1803"/>
    </location>
</feature>
<accession>A0A8S9YWR5</accession>
<feature type="domain" description="HECT" evidence="8">
    <location>
        <begin position="2798"/>
        <end position="3257"/>
    </location>
</feature>
<dbReference type="Gene3D" id="1.25.10.10">
    <property type="entry name" value="Leucine-rich Repeat Variant"/>
    <property type="match status" value="1"/>
</dbReference>
<feature type="compositionally biased region" description="Polar residues" evidence="7">
    <location>
        <begin position="1047"/>
        <end position="1058"/>
    </location>
</feature>
<evidence type="ECO:0000313" key="10">
    <source>
        <dbReference type="Proteomes" id="UP000822476"/>
    </source>
</evidence>
<feature type="region of interest" description="Disordered" evidence="7">
    <location>
        <begin position="931"/>
        <end position="952"/>
    </location>
</feature>
<dbReference type="Gene3D" id="3.90.1750.10">
    <property type="entry name" value="Hect, E3 ligase catalytic domains"/>
    <property type="match status" value="1"/>
</dbReference>
<dbReference type="InterPro" id="IPR035983">
    <property type="entry name" value="Hect_E3_ubiquitin_ligase"/>
</dbReference>
<dbReference type="GO" id="GO:0061630">
    <property type="term" value="F:ubiquitin protein ligase activity"/>
    <property type="evidence" value="ECO:0007669"/>
    <property type="project" value="UniProtKB-UniRule"/>
</dbReference>
<dbReference type="GO" id="GO:0016607">
    <property type="term" value="C:nuclear speck"/>
    <property type="evidence" value="ECO:0007669"/>
    <property type="project" value="TreeGrafter"/>
</dbReference>
<name>A0A8S9YWR5_9TREM</name>
<comment type="caution">
    <text evidence="9">The sequence shown here is derived from an EMBL/GenBank/DDBJ whole genome shotgun (WGS) entry which is preliminary data.</text>
</comment>
<evidence type="ECO:0000256" key="6">
    <source>
        <dbReference type="RuleBase" id="RU369009"/>
    </source>
</evidence>
<dbReference type="OrthoDB" id="271273at2759"/>
<sequence length="3257" mass="356270">MAGKRKRSRRSTDSLASPESKLKRSSPATSPQNFPTIAEPSLPTQKTLSTYQEDAVIDTAVQPTSTSGTTIDLLGSAPHRRTRKTFVPEGSDFGQRRANRLVSPSLNQTLCSSGSRDQGHTERKGGHTVDIRPFIPSSSAQSISKHRSEPSNSHTLASESSYDVEDQIHFTVGASASKRRRRDRQRAVVCSAAADSVYTKSVVEKSPGLASSNSSYQTLDVGLRSLDGLSDGVSADHTPPVLSVTMLSGSDGAASIDASHLKSSTQQPPVTQLASTIQPTYHDLRSRHHVTHPSSVYLLPSSVHPHPVVIDSNINQHSRGSSDPNSNLYIFASFPNQSTKSGQLSTFVQEADLPSNSQAQQQPQVLHPRPIDLSVPSCGLVPPFTTHPLTSTHALPPSLLEASAVGLLTEQHPAAIPHGSTANLSNIQSTGLSASAWEKHLQSYQALRDASLVSTLIGHSGELVQTMDNTTSDSPTVTTMSSSYQALTINKTLSDSLPIPTSLSTIPINVTGSLHAPTQPPQQTLLSPISVARLISLNTTHSTTSSPGKSTTTGPSDVMYPPRPLPPSIPPSPISFTAGASSNKFSRYPGAVDMARHSVYWSARGSTSHFQQQQQRSAADRNSPHTQSSGINHRIAQLQQHRHDRSTQLVILQDINQVLLIGFEENLINLNVQGLVSCVLDILNCEEEHLIELKNLGCNVLTHMMDALPRSADAVVPALPLLLTTMSCSFVGDILERIINLLEQLSRRHGREVLQSGAIASVLGFYDFVTLAQHRTILTMVANCFANLQRSDFDLIVDCLPSLAERLKESEPRCVERVCTCFARLVTVYRTEPQLLKRIVSSCNLFTNLQYLLMASPPILSGVRDVVHMLAILCASCPELAVDLIKQNIAATLHCILTGEPVDSDSLQTVLLQSVLPDCHRVATTNHTLDALDSTKRHRSHSGSGRKRSTLTKMPEPDVVESKQTNVTWPPFMLTMSPLSDSPTFPTNLVINKRSQDDIHSIVQLICELLPPVPPVYLSALSAPLPTLEQSAESFCVNQCGSLSSLSNPNSTVAVDSHSSLRRDDNGGLVHHSDRSSVSGMVGEESKQQPQRRRRQRSGTSLSQRLSVPLNQLILDDNRLTISSSSSSSQSTSSCGSSGTLRFAGGRYPPVFSDRFDPRARLLQHECHRLFGQSELDTGTSSPSRRRTSSVRQTTQGKHNHSPVPSTEHGLGLRSDRSVEAVQMIQILLPLLFELFTETTKLQTRLRCLEAIQRMLFFSCPVLLVKTLHPRVVCSHIVGMLNSPERRVLLSGLHIAIMLIDRIPPMFATYFRKEGILHQVDLLKTSLSIDCQTESRLDVHSSLQHLPGSTLEQQSVATAHTEASAIVDSCPGQSSNLDNLLVPHLAFVNARTNQFTNSTPYIRKPWRDAEEHPTSAADPNADNPLSIQGRRANSAVSAPVLLSCTGHLDNSPTSDEAMCLWIEAACHQLGLRVNMLMQQLHTSDSPFYTNSPSHQSDVCPKVNHMNTPISCDLHLPSADQSYTVTSIDLMPTLSAIASHLSSNKPALWTFAFKQLVELLQPTRNSKSSTHSEPPSPFELHESGVTAALLSYLTASDACEVRLWIIYRMFFGTRSSSDVQLPPTCNLLNLNKKQSNTKNWPHLFPLTPVLLRTDKAEQLREVDYFIDRHVADTVSFSSGGPSAFHILLDCLLACFHRHEHFQVSSLPPTLPADSNLLSLLHTDSLSSDMSMEHITVSSNPATNKFVDFPLNNLSVTQKPLITSGSERPSSRARASRTHSSKVSESKPASSNGSCTGQRIRQAEPTPSLAALKASSRPTHSSISFPIAATPGMVWIELVRLSDEDVQADVPNCSTSRNVSGLFKSGRKSSSSSTSSNHSSTASTASIELSPFDVPNRSTLQITALATFHIIERLLLQRNYINSLFHDGFWAPDHDYGLSSLAEAYSVHSPREDEMHTLLDPRGFEDGDDDDDVEVDDEDGHHSFDEVRKTSESRRHREFTTHNPAMLKRSHVVTRVSTRSHAVSNHSHSHNPESTDHVCHGVNVGSTMTNEVPASLIHPTASTTEAIIDSSRSTRSPDSSLYAVVSTDGFQGSLQRELRNLLQRGPDLVSNTGHGTSEKADRGAPPQNAQSRAESWRLRRRSVTKSNISEQPWSHSSSPDPRCTLQSTNDRLLFHTSQSSMLPGPHSPVSIIHTNNEGNPFLAEPAHHKPIVTVHPSTTNSRHRRLKGSSILAAFGALANLSSSGSQQTSNLHKHHSSKHNKSVASSSTITTTTITNQTTRRPVRGANPHCLFVSSSTSNTSSSSMSPVSMDGGGGGSSSDHRGKHRPTLVFYIGDHQLPPSLPLFEAIRKFSPEFKRSMTAIRASQRRSSSCALTEEDRLGGTASLTGREVEELTGHLMWSMTHLVHYRVVNVHPSNDPSTVVSTNPRKSDSQLFKGGTVISPVNKSTEIASSLSATSPSTSSICSVSTFSSAMTCLKRRRSDEVEQVQAEHVNKPASCHPSGGHFMSTNTHYHPLFSRLTHELPLGFLAETRCACGVGQCCSSPDSQSDTGENALSQTVSSTLALLRVLHTFSRLWYTMHDALDPFPIISPLAFRSSKLAIKANRQLQDAFSVLAGNLPAWLIQLISTCPFLFPFEIRRTFFYAYNFDRDRTLMRFQDTSASSVSEIEQQIASGSRGSVTVHTSTSLYDVSHLSAASPNSASSTFGSGISQANTLVSSALSSVGSTYWPLAISHTESLGHMIPDVTSVSGHARTAMHRHAASRSRYHTRLALSPNLKRHKVTVHREGKRLLRQAEATLAELLDSRAVLEIAFDGEVGFGLGPTLEFYTLVSRQLMKSSHGLWHGNETTSDGYVIAPIPGLYPRPLSKQTRSAVFREIRSRFLFLGRLMARALLDWRQLDLPFSPAFFKWFLASTPLQAITEGHILLNDLALVDPELGRHLRQLAEMANRRYMLCRQLDQTHVTSNAGAHPVSSAHLSPTIGSGGNGAVKLPQLHLSSNSKNSGSSRSHTHREHDELKAALAVLDNEIEDLCLNFVLPGYEIELLKNGSHIMVTGNNLGDYIRLVAHWLVVEGASRQMEAVVEGFDSVLPNVRSRLALIFQPDEMEGLFCGRSSSHFEALWSGSAVRSHVMQEESSVDEGWDIQNLTEACRCDHGYTPQSRTIRNLFEVMSGFTEEERRLFVQFVTGSPRLPVGGFRALKPPLKIVMKRESGENADNHLPSVMTCQNYLKLPDYSSKELLAAKLMYAIREGQNAFHLS</sequence>
<feature type="compositionally biased region" description="Acidic residues" evidence="7">
    <location>
        <begin position="1964"/>
        <end position="1976"/>
    </location>
</feature>
<feature type="compositionally biased region" description="Basic and acidic residues" evidence="7">
    <location>
        <begin position="1977"/>
        <end position="1994"/>
    </location>
</feature>
<dbReference type="PANTHER" id="PTHR45670:SF13">
    <property type="entry name" value="E3 UBIQUITIN-PROTEIN LIGASE TRIP12"/>
    <property type="match status" value="1"/>
</dbReference>
<evidence type="ECO:0000256" key="3">
    <source>
        <dbReference type="ARBA" id="ARBA00022679"/>
    </source>
</evidence>
<feature type="region of interest" description="Disordered" evidence="7">
    <location>
        <begin position="2241"/>
        <end position="2322"/>
    </location>
</feature>
<comment type="function">
    <text evidence="6">E3 ubiquitin-protein ligase which accepts ubiquitin from an E2 ubiquitin-conjugating enzyme in the form of a thioester and then directly transfers the ubiquitin to targeted substrates.</text>
</comment>
<proteinExistence type="inferred from homology"/>
<feature type="region of interest" description="Disordered" evidence="7">
    <location>
        <begin position="605"/>
        <end position="629"/>
    </location>
</feature>
<feature type="region of interest" description="Disordered" evidence="7">
    <location>
        <begin position="1"/>
        <end position="45"/>
    </location>
</feature>
<feature type="compositionally biased region" description="Polar residues" evidence="7">
    <location>
        <begin position="150"/>
        <end position="160"/>
    </location>
</feature>
<evidence type="ECO:0000259" key="8">
    <source>
        <dbReference type="PROSITE" id="PS50237"/>
    </source>
</evidence>
<feature type="compositionally biased region" description="Polar residues" evidence="7">
    <location>
        <begin position="107"/>
        <end position="116"/>
    </location>
</feature>
<keyword evidence="10" id="KW-1185">Reference proteome</keyword>
<feature type="compositionally biased region" description="Low complexity" evidence="7">
    <location>
        <begin position="1779"/>
        <end position="1789"/>
    </location>
</feature>
<dbReference type="InterPro" id="IPR000569">
    <property type="entry name" value="HECT_dom"/>
</dbReference>
<feature type="compositionally biased region" description="Basic residues" evidence="7">
    <location>
        <begin position="2250"/>
        <end position="2260"/>
    </location>
</feature>
<dbReference type="Proteomes" id="UP000822476">
    <property type="component" value="Unassembled WGS sequence"/>
</dbReference>
<feature type="compositionally biased region" description="Basic and acidic residues" evidence="7">
    <location>
        <begin position="1059"/>
        <end position="1075"/>
    </location>
</feature>
<dbReference type="PANTHER" id="PTHR45670">
    <property type="entry name" value="E3 UBIQUITIN-PROTEIN LIGASE TRIP12"/>
    <property type="match status" value="1"/>
</dbReference>
<feature type="region of interest" description="Disordered" evidence="7">
    <location>
        <begin position="1047"/>
        <end position="1106"/>
    </location>
</feature>
<evidence type="ECO:0000256" key="2">
    <source>
        <dbReference type="ARBA" id="ARBA00006331"/>
    </source>
</evidence>
<feature type="active site" description="Glycyl thioester intermediate" evidence="5">
    <location>
        <position position="3224"/>
    </location>
</feature>
<feature type="region of interest" description="Disordered" evidence="7">
    <location>
        <begin position="1956"/>
        <end position="1994"/>
    </location>
</feature>
<dbReference type="EMBL" id="JTDE01001152">
    <property type="protein sequence ID" value="KAF7259539.1"/>
    <property type="molecule type" value="Genomic_DNA"/>
</dbReference>
<evidence type="ECO:0000256" key="4">
    <source>
        <dbReference type="ARBA" id="ARBA00022786"/>
    </source>
</evidence>
<feature type="compositionally biased region" description="Low complexity" evidence="7">
    <location>
        <begin position="2261"/>
        <end position="2278"/>
    </location>
</feature>
<feature type="region of interest" description="Disordered" evidence="7">
    <location>
        <begin position="2104"/>
        <end position="2164"/>
    </location>
</feature>
<comment type="catalytic activity">
    <reaction evidence="1 6">
        <text>S-ubiquitinyl-[E2 ubiquitin-conjugating enzyme]-L-cysteine + [acceptor protein]-L-lysine = [E2 ubiquitin-conjugating enzyme]-L-cysteine + N(6)-ubiquitinyl-[acceptor protein]-L-lysine.</text>
        <dbReference type="EC" id="2.3.2.26"/>
    </reaction>
</comment>
<feature type="compositionally biased region" description="Low complexity" evidence="7">
    <location>
        <begin position="539"/>
        <end position="556"/>
    </location>
</feature>
<feature type="region of interest" description="Disordered" evidence="7">
    <location>
        <begin position="539"/>
        <end position="561"/>
    </location>
</feature>
<evidence type="ECO:0000313" key="9">
    <source>
        <dbReference type="EMBL" id="KAF7259539.1"/>
    </source>
</evidence>
<reference evidence="9" key="1">
    <citation type="submission" date="2019-07" db="EMBL/GenBank/DDBJ databases">
        <title>Annotation for the trematode Paragonimus miyazaki's.</title>
        <authorList>
            <person name="Choi Y.-J."/>
        </authorList>
    </citation>
    <scope>NUCLEOTIDE SEQUENCE</scope>
    <source>
        <strain evidence="9">Japan</strain>
    </source>
</reference>
<dbReference type="Pfam" id="PF00632">
    <property type="entry name" value="HECT"/>
    <property type="match status" value="1"/>
</dbReference>
<feature type="compositionally biased region" description="Low complexity" evidence="7">
    <location>
        <begin position="1867"/>
        <end position="1883"/>
    </location>
</feature>
<feature type="compositionally biased region" description="Polar residues" evidence="7">
    <location>
        <begin position="2142"/>
        <end position="2164"/>
    </location>
</feature>
<dbReference type="SUPFAM" id="SSF56204">
    <property type="entry name" value="Hect, E3 ligase catalytic domain"/>
    <property type="match status" value="1"/>
</dbReference>
<comment type="pathway">
    <text evidence="6">Protein modification; protein ubiquitination.</text>
</comment>
<feature type="compositionally biased region" description="Low complexity" evidence="7">
    <location>
        <begin position="2292"/>
        <end position="2309"/>
    </location>
</feature>
<evidence type="ECO:0000256" key="1">
    <source>
        <dbReference type="ARBA" id="ARBA00000885"/>
    </source>
</evidence>
<gene>
    <name evidence="9" type="ORF">EG68_03054</name>
</gene>
<dbReference type="GO" id="GO:0000209">
    <property type="term" value="P:protein polyubiquitination"/>
    <property type="evidence" value="ECO:0007669"/>
    <property type="project" value="TreeGrafter"/>
</dbReference>